<feature type="domain" description="SsuA/THI5-like" evidence="1">
    <location>
        <begin position="46"/>
        <end position="256"/>
    </location>
</feature>
<dbReference type="Gene3D" id="3.40.190.10">
    <property type="entry name" value="Periplasmic binding protein-like II"/>
    <property type="match status" value="2"/>
</dbReference>
<sequence>MKSPQNRPLNKWPGYSLYLFILLLFVPHMSFAKDVLRFGVLPVVDTLPLLVGQDIGTFSDQGIDLELVSFQSALERDAALQAGKLDGYFGDILNTLLLIQSGQPVKILTTAFHTHPDHRMFGIASAPGSGIESMQQLKGKDVAISRATIIEYVLDVLLRSLARPSDYVTKQEIKKMPIRLQLLLSSQISAALLPEPLLTLAESKGAHVIKDDRRLDVCLTVLAMDMTHASAGPDLFERFLKAYGAAVAKINQNPEAFKETVIERTRFPMPVKDLYRVPMFPETAPPAEKDIMATQDWLMQHGLLKKKIPYGQVVFQ</sequence>
<name>A0A5K8A865_9BACT</name>
<proteinExistence type="predicted"/>
<dbReference type="InterPro" id="IPR015168">
    <property type="entry name" value="SsuA/THI5"/>
</dbReference>
<protein>
    <submittedName>
        <fullName evidence="2">Thiamine biosynthesis protein</fullName>
    </submittedName>
</protein>
<keyword evidence="3" id="KW-1185">Reference proteome</keyword>
<evidence type="ECO:0000313" key="3">
    <source>
        <dbReference type="Proteomes" id="UP000422108"/>
    </source>
</evidence>
<dbReference type="EMBL" id="AP021879">
    <property type="protein sequence ID" value="BBO88656.1"/>
    <property type="molecule type" value="Genomic_DNA"/>
</dbReference>
<dbReference type="Proteomes" id="UP000422108">
    <property type="component" value="Chromosome"/>
</dbReference>
<evidence type="ECO:0000313" key="2">
    <source>
        <dbReference type="EMBL" id="BBO88656.1"/>
    </source>
</evidence>
<dbReference type="PANTHER" id="PTHR30024">
    <property type="entry name" value="ALIPHATIC SULFONATES-BINDING PROTEIN-RELATED"/>
    <property type="match status" value="1"/>
</dbReference>
<dbReference type="RefSeq" id="WP_155309939.1">
    <property type="nucleotide sequence ID" value="NZ_AP021879.1"/>
</dbReference>
<dbReference type="Pfam" id="PF09084">
    <property type="entry name" value="NMT1"/>
    <property type="match status" value="1"/>
</dbReference>
<evidence type="ECO:0000259" key="1">
    <source>
        <dbReference type="Pfam" id="PF09084"/>
    </source>
</evidence>
<reference evidence="2 3" key="1">
    <citation type="submission" date="2019-11" db="EMBL/GenBank/DDBJ databases">
        <title>Comparative genomics of hydrocarbon-degrading Desulfosarcina strains.</title>
        <authorList>
            <person name="Watanabe M."/>
            <person name="Kojima H."/>
            <person name="Fukui M."/>
        </authorList>
    </citation>
    <scope>NUCLEOTIDE SEQUENCE [LARGE SCALE GENOMIC DNA]</scope>
    <source>
        <strain evidence="3">oXyS1</strain>
    </source>
</reference>
<gene>
    <name evidence="2" type="ORF">DSCOOX_18360</name>
</gene>
<organism evidence="2 3">
    <name type="scientific">Desulfosarcina ovata subsp. ovata</name>
    <dbReference type="NCBI Taxonomy" id="2752305"/>
    <lineage>
        <taxon>Bacteria</taxon>
        <taxon>Pseudomonadati</taxon>
        <taxon>Thermodesulfobacteriota</taxon>
        <taxon>Desulfobacteria</taxon>
        <taxon>Desulfobacterales</taxon>
        <taxon>Desulfosarcinaceae</taxon>
        <taxon>Desulfosarcina</taxon>
    </lineage>
</organism>
<dbReference type="SUPFAM" id="SSF53850">
    <property type="entry name" value="Periplasmic binding protein-like II"/>
    <property type="match status" value="1"/>
</dbReference>
<accession>A0A5K8A865</accession>
<dbReference type="AlphaFoldDB" id="A0A5K8A865"/>